<feature type="region of interest" description="Disordered" evidence="1">
    <location>
        <begin position="1"/>
        <end position="67"/>
    </location>
</feature>
<protein>
    <submittedName>
        <fullName evidence="2">Uncharacterized protein</fullName>
    </submittedName>
</protein>
<evidence type="ECO:0000313" key="2">
    <source>
        <dbReference type="EMBL" id="CEM36969.1"/>
    </source>
</evidence>
<proteinExistence type="predicted"/>
<dbReference type="VEuPathDB" id="CryptoDB:Cvel_24179"/>
<evidence type="ECO:0000256" key="1">
    <source>
        <dbReference type="SAM" id="MobiDB-lite"/>
    </source>
</evidence>
<name>A0A0G4H094_9ALVE</name>
<sequence length="119" mass="12867">MGESRNQQEGERRRNNGDRARQNHSRGWRPWRLSYRTWEPSPTFTAGQAKPQGGSANHPQQQQQRAQLGLTAATAAAAGSAAAQVCGICAAKNRYEIDVNHLPAADPACLPEAPTVPVP</sequence>
<dbReference type="EMBL" id="CDMZ01001744">
    <property type="protein sequence ID" value="CEM36969.1"/>
    <property type="molecule type" value="Genomic_DNA"/>
</dbReference>
<accession>A0A0G4H094</accession>
<gene>
    <name evidence="2" type="ORF">Cvel_24179</name>
</gene>
<reference evidence="2" key="1">
    <citation type="submission" date="2014-11" db="EMBL/GenBank/DDBJ databases">
        <authorList>
            <person name="Otto D Thomas"/>
            <person name="Naeem Raeece"/>
        </authorList>
    </citation>
    <scope>NUCLEOTIDE SEQUENCE</scope>
</reference>
<dbReference type="AlphaFoldDB" id="A0A0G4H094"/>
<feature type="compositionally biased region" description="Basic and acidic residues" evidence="1">
    <location>
        <begin position="1"/>
        <end position="21"/>
    </location>
</feature>
<organism evidence="2">
    <name type="scientific">Chromera velia CCMP2878</name>
    <dbReference type="NCBI Taxonomy" id="1169474"/>
    <lineage>
        <taxon>Eukaryota</taxon>
        <taxon>Sar</taxon>
        <taxon>Alveolata</taxon>
        <taxon>Colpodellida</taxon>
        <taxon>Chromeraceae</taxon>
        <taxon>Chromera</taxon>
    </lineage>
</organism>